<evidence type="ECO:0000256" key="2">
    <source>
        <dbReference type="ARBA" id="ARBA00009696"/>
    </source>
</evidence>
<dbReference type="GO" id="GO:0015031">
    <property type="term" value="P:protein transport"/>
    <property type="evidence" value="ECO:0007669"/>
    <property type="project" value="UniProtKB-KW"/>
</dbReference>
<keyword evidence="8 13" id="KW-0472">Membrane</keyword>
<accession>A0A1M5WA30</accession>
<evidence type="ECO:0000256" key="9">
    <source>
        <dbReference type="ARBA" id="ARBA00023139"/>
    </source>
</evidence>
<evidence type="ECO:0000256" key="1">
    <source>
        <dbReference type="ARBA" id="ARBA00004459"/>
    </source>
</evidence>
<name>A0A1M5WA30_9VIBR</name>
<comment type="function">
    <text evidence="13">Plays a critical role in the incorporation of lipoproteins in the outer membrane after they are released by the LolA protein.</text>
</comment>
<keyword evidence="5 13" id="KW-0813">Transport</keyword>
<dbReference type="GO" id="GO:0009279">
    <property type="term" value="C:cell outer membrane"/>
    <property type="evidence" value="ECO:0007669"/>
    <property type="project" value="UniProtKB-SubCell"/>
</dbReference>
<dbReference type="CDD" id="cd16326">
    <property type="entry name" value="LolB"/>
    <property type="match status" value="1"/>
</dbReference>
<dbReference type="Pfam" id="PF03550">
    <property type="entry name" value="LolB"/>
    <property type="match status" value="1"/>
</dbReference>
<dbReference type="InterPro" id="IPR029046">
    <property type="entry name" value="LolA/LolB/LppX"/>
</dbReference>
<evidence type="ECO:0000313" key="15">
    <source>
        <dbReference type="Proteomes" id="UP000184608"/>
    </source>
</evidence>
<keyword evidence="12 14" id="KW-0449">Lipoprotein</keyword>
<evidence type="ECO:0000256" key="4">
    <source>
        <dbReference type="ARBA" id="ARBA00016202"/>
    </source>
</evidence>
<keyword evidence="15" id="KW-1185">Reference proteome</keyword>
<keyword evidence="9" id="KW-0564">Palmitate</keyword>
<organism evidence="14 15">
    <name type="scientific">Vibrio aerogenes CECT 7868</name>
    <dbReference type="NCBI Taxonomy" id="1216006"/>
    <lineage>
        <taxon>Bacteria</taxon>
        <taxon>Pseudomonadati</taxon>
        <taxon>Pseudomonadota</taxon>
        <taxon>Gammaproteobacteria</taxon>
        <taxon>Vibrionales</taxon>
        <taxon>Vibrionaceae</taxon>
        <taxon>Vibrio</taxon>
    </lineage>
</organism>
<dbReference type="OrthoDB" id="9797618at2"/>
<evidence type="ECO:0000256" key="7">
    <source>
        <dbReference type="ARBA" id="ARBA00022927"/>
    </source>
</evidence>
<dbReference type="HAMAP" id="MF_00233">
    <property type="entry name" value="LolB"/>
    <property type="match status" value="1"/>
</dbReference>
<evidence type="ECO:0000256" key="3">
    <source>
        <dbReference type="ARBA" id="ARBA00011245"/>
    </source>
</evidence>
<dbReference type="InterPro" id="IPR004565">
    <property type="entry name" value="OM_lipoprot_LolB"/>
</dbReference>
<dbReference type="Gene3D" id="2.50.20.10">
    <property type="entry name" value="Lipoprotein localisation LolA/LolB/LppX"/>
    <property type="match status" value="1"/>
</dbReference>
<keyword evidence="11 13" id="KW-0998">Cell outer membrane</keyword>
<evidence type="ECO:0000256" key="8">
    <source>
        <dbReference type="ARBA" id="ARBA00023136"/>
    </source>
</evidence>
<dbReference type="NCBIfam" id="TIGR00548">
    <property type="entry name" value="lolB"/>
    <property type="match status" value="1"/>
</dbReference>
<dbReference type="SUPFAM" id="SSF89392">
    <property type="entry name" value="Prokaryotic lipoproteins and lipoprotein localization factors"/>
    <property type="match status" value="1"/>
</dbReference>
<sequence length="203" mass="23424">MIRQITLCFIALIILNGCGSLQQPVQVPVEWHSHQNQLKQITTYNISGKLGYISPKERRSFNFQWKKFSRQNQLRLTTFLGQTVLKIDIGENSARIETYEGEVYTDKSPEALIEKLTGLKIPLSPLSQWILGLPSKADHFTLNSGHTLETLDKTLGKEKWRVKYDDYTDINYRHNLLPLPSKLSLSQGQTKINLRISQWNIKQ</sequence>
<comment type="similarity">
    <text evidence="2 13">Belongs to the LolB family.</text>
</comment>
<evidence type="ECO:0000256" key="11">
    <source>
        <dbReference type="ARBA" id="ARBA00023237"/>
    </source>
</evidence>
<evidence type="ECO:0000256" key="13">
    <source>
        <dbReference type="HAMAP-Rule" id="MF_00233"/>
    </source>
</evidence>
<reference evidence="14 15" key="1">
    <citation type="submission" date="2016-11" db="EMBL/GenBank/DDBJ databases">
        <authorList>
            <person name="Jaros S."/>
            <person name="Januszkiewicz K."/>
            <person name="Wedrychowicz H."/>
        </authorList>
    </citation>
    <scope>NUCLEOTIDE SEQUENCE [LARGE SCALE GENOMIC DNA]</scope>
    <source>
        <strain evidence="14 15">CECT 7868</strain>
    </source>
</reference>
<gene>
    <name evidence="13 14" type="primary">lolB</name>
    <name evidence="14" type="ORF">VA7868_00649</name>
</gene>
<dbReference type="RefSeq" id="WP_073602438.1">
    <property type="nucleotide sequence ID" value="NZ_FQXZ01000007.1"/>
</dbReference>
<comment type="subcellular location">
    <subcellularLocation>
        <location evidence="1">Cell outer membrane</location>
        <topology evidence="1">Lipid-anchor</topology>
    </subcellularLocation>
</comment>
<keyword evidence="10 13" id="KW-0143">Chaperone</keyword>
<protein>
    <recommendedName>
        <fullName evidence="4 13">Outer-membrane lipoprotein LolB</fullName>
    </recommendedName>
</protein>
<dbReference type="AlphaFoldDB" id="A0A1M5WA30"/>
<keyword evidence="6" id="KW-0732">Signal</keyword>
<evidence type="ECO:0000256" key="10">
    <source>
        <dbReference type="ARBA" id="ARBA00023186"/>
    </source>
</evidence>
<evidence type="ECO:0000256" key="12">
    <source>
        <dbReference type="ARBA" id="ARBA00023288"/>
    </source>
</evidence>
<dbReference type="Proteomes" id="UP000184608">
    <property type="component" value="Unassembled WGS sequence"/>
</dbReference>
<keyword evidence="7 13" id="KW-0653">Protein transport</keyword>
<evidence type="ECO:0000256" key="5">
    <source>
        <dbReference type="ARBA" id="ARBA00022448"/>
    </source>
</evidence>
<comment type="subunit">
    <text evidence="3 13">Monomer.</text>
</comment>
<evidence type="ECO:0000256" key="6">
    <source>
        <dbReference type="ARBA" id="ARBA00022729"/>
    </source>
</evidence>
<evidence type="ECO:0000313" key="14">
    <source>
        <dbReference type="EMBL" id="SHH84352.1"/>
    </source>
</evidence>
<dbReference type="GO" id="GO:0044874">
    <property type="term" value="P:lipoprotein localization to outer membrane"/>
    <property type="evidence" value="ECO:0007669"/>
    <property type="project" value="UniProtKB-UniRule"/>
</dbReference>
<dbReference type="STRING" id="1216006.VA7868_00649"/>
<proteinExistence type="inferred from homology"/>
<dbReference type="EMBL" id="FQXZ01000007">
    <property type="protein sequence ID" value="SHH84352.1"/>
    <property type="molecule type" value="Genomic_DNA"/>
</dbReference>